<organism evidence="1 2">
    <name type="scientific">Litoreibacter halocynthiae</name>
    <dbReference type="NCBI Taxonomy" id="1242689"/>
    <lineage>
        <taxon>Bacteria</taxon>
        <taxon>Pseudomonadati</taxon>
        <taxon>Pseudomonadota</taxon>
        <taxon>Alphaproteobacteria</taxon>
        <taxon>Rhodobacterales</taxon>
        <taxon>Roseobacteraceae</taxon>
        <taxon>Litoreibacter</taxon>
    </lineage>
</organism>
<dbReference type="EMBL" id="SOBH01000002">
    <property type="protein sequence ID" value="TDT74960.1"/>
    <property type="molecule type" value="Genomic_DNA"/>
</dbReference>
<comment type="caution">
    <text evidence="1">The sequence shown here is derived from an EMBL/GenBank/DDBJ whole genome shotgun (WGS) entry which is preliminary data.</text>
</comment>
<name>A0A4R7LLG8_9RHOB</name>
<evidence type="ECO:0000313" key="2">
    <source>
        <dbReference type="Proteomes" id="UP000294563"/>
    </source>
</evidence>
<reference evidence="1 2" key="1">
    <citation type="submission" date="2019-03" db="EMBL/GenBank/DDBJ databases">
        <title>Genomic Encyclopedia of Archaeal and Bacterial Type Strains, Phase II (KMG-II): from individual species to whole genera.</title>
        <authorList>
            <person name="Goeker M."/>
        </authorList>
    </citation>
    <scope>NUCLEOTIDE SEQUENCE [LARGE SCALE GENOMIC DNA]</scope>
    <source>
        <strain evidence="1 2">DSM 29467</strain>
    </source>
</reference>
<keyword evidence="2" id="KW-1185">Reference proteome</keyword>
<dbReference type="RefSeq" id="WP_134014085.1">
    <property type="nucleotide sequence ID" value="NZ_SOBH01000002.1"/>
</dbReference>
<sequence>MCLAVYMGCHLPLKRIHDPRPSDLDFEFARWKPKPLQAFEFVYYFGARSKKEKQPLECSCLLSEHLTYTEGGVQYRSDPLFHEAPQNPFQILRSYCTQACDNAFGPELLCDDGGGVDSGGEEDAYERVLLPLSAIQRGGLIFTDIEAHWPWRHYILVDTGKEAGS</sequence>
<protein>
    <submittedName>
        <fullName evidence="1">Uncharacterized protein</fullName>
    </submittedName>
</protein>
<proteinExistence type="predicted"/>
<evidence type="ECO:0000313" key="1">
    <source>
        <dbReference type="EMBL" id="TDT74960.1"/>
    </source>
</evidence>
<accession>A0A4R7LLG8</accession>
<gene>
    <name evidence="1" type="ORF">BDE40_1681</name>
</gene>
<dbReference type="Proteomes" id="UP000294563">
    <property type="component" value="Unassembled WGS sequence"/>
</dbReference>
<dbReference type="AlphaFoldDB" id="A0A4R7LLG8"/>
<dbReference type="OrthoDB" id="9881824at2"/>